<keyword evidence="2" id="KW-1185">Reference proteome</keyword>
<name>A0A081S7C2_9ARCH</name>
<evidence type="ECO:0000313" key="1">
    <source>
        <dbReference type="EMBL" id="KER06825.1"/>
    </source>
</evidence>
<reference evidence="1 2" key="1">
    <citation type="submission" date="2014-06" db="EMBL/GenBank/DDBJ databases">
        <authorList>
            <person name="Ngugi D.K."/>
            <person name="Blom J."/>
            <person name="Alam I."/>
            <person name="Rashid M."/>
            <person name="Ba Alawi W."/>
            <person name="Zhang G."/>
            <person name="Hikmawan T."/>
            <person name="Guan Y."/>
            <person name="Antunes A."/>
            <person name="Siam R."/>
            <person name="Eldorry H."/>
            <person name="Bajic V."/>
            <person name="Stingl U."/>
        </authorList>
    </citation>
    <scope>NUCLEOTIDE SEQUENCE [LARGE SCALE GENOMIC DNA]</scope>
    <source>
        <strain evidence="1">SCGC AAA799-E16</strain>
    </source>
</reference>
<evidence type="ECO:0000313" key="2">
    <source>
        <dbReference type="Proteomes" id="UP000028027"/>
    </source>
</evidence>
<gene>
    <name evidence="1" type="ORF">AAA799E16_00552</name>
</gene>
<sequence length="65" mass="7252">MLSDILFEGKFLTLYDAKDDDKKAGVIIACGNVHLFLGLDATAELVSGLNQVAYELFRTRNEIFQ</sequence>
<dbReference type="EMBL" id="JNVL01000005">
    <property type="protein sequence ID" value="KER06825.1"/>
    <property type="molecule type" value="Genomic_DNA"/>
</dbReference>
<accession>A0A081S7C2</accession>
<comment type="caution">
    <text evidence="1">The sequence shown here is derived from an EMBL/GenBank/DDBJ whole genome shotgun (WGS) entry which is preliminary data.</text>
</comment>
<dbReference type="AlphaFoldDB" id="A0A081S7C2"/>
<protein>
    <submittedName>
        <fullName evidence="1">Uncharacterized protein</fullName>
    </submittedName>
</protein>
<proteinExistence type="predicted"/>
<organism evidence="1 2">
    <name type="scientific">Marine Group I thaumarchaeote SCGC AAA799-E16</name>
    <dbReference type="NCBI Taxonomy" id="1502292"/>
    <lineage>
        <taxon>Archaea</taxon>
        <taxon>Nitrososphaerota</taxon>
        <taxon>Marine Group I</taxon>
    </lineage>
</organism>
<dbReference type="Proteomes" id="UP000028027">
    <property type="component" value="Unassembled WGS sequence"/>
</dbReference>